<evidence type="ECO:0000313" key="2">
    <source>
        <dbReference type="Proteomes" id="UP000027265"/>
    </source>
</evidence>
<protein>
    <submittedName>
        <fullName evidence="1">Uncharacterized protein</fullName>
    </submittedName>
</protein>
<sequence length="165" mass="18260">MWTGKWWNAVQTVLPKGATLAPIIVSTNKTQLTQFSGSKSAYPVYLTIGNLPKSIQRRPSENSTVLLSYLSSDKINTSHLSKAEKKAKMQRLFHESMRTILEPLREASVKGVEMVCGDGKVRMVHPVLTSYIANYPEQCLVSCTKSGTCPKCDHPHKDLQNATPG</sequence>
<dbReference type="HOGENOM" id="CLU_006344_8_3_1"/>
<name>A0A067PBK1_9AGAM</name>
<dbReference type="STRING" id="933084.A0A067PBK1"/>
<dbReference type="InParanoid" id="A0A067PBK1"/>
<dbReference type="Proteomes" id="UP000027265">
    <property type="component" value="Unassembled WGS sequence"/>
</dbReference>
<feature type="non-terminal residue" evidence="1">
    <location>
        <position position="165"/>
    </location>
</feature>
<dbReference type="OrthoDB" id="2418900at2759"/>
<keyword evidence="2" id="KW-1185">Reference proteome</keyword>
<dbReference type="AlphaFoldDB" id="A0A067PBK1"/>
<proteinExistence type="predicted"/>
<dbReference type="Pfam" id="PF18759">
    <property type="entry name" value="Plavaka"/>
    <property type="match status" value="1"/>
</dbReference>
<dbReference type="EMBL" id="KL197742">
    <property type="protein sequence ID" value="KDQ52144.1"/>
    <property type="molecule type" value="Genomic_DNA"/>
</dbReference>
<reference evidence="2" key="1">
    <citation type="journal article" date="2014" name="Proc. Natl. Acad. Sci. U.S.A.">
        <title>Extensive sampling of basidiomycete genomes demonstrates inadequacy of the white-rot/brown-rot paradigm for wood decay fungi.</title>
        <authorList>
            <person name="Riley R."/>
            <person name="Salamov A.A."/>
            <person name="Brown D.W."/>
            <person name="Nagy L.G."/>
            <person name="Floudas D."/>
            <person name="Held B.W."/>
            <person name="Levasseur A."/>
            <person name="Lombard V."/>
            <person name="Morin E."/>
            <person name="Otillar R."/>
            <person name="Lindquist E.A."/>
            <person name="Sun H."/>
            <person name="LaButti K.M."/>
            <person name="Schmutz J."/>
            <person name="Jabbour D."/>
            <person name="Luo H."/>
            <person name="Baker S.E."/>
            <person name="Pisabarro A.G."/>
            <person name="Walton J.D."/>
            <person name="Blanchette R.A."/>
            <person name="Henrissat B."/>
            <person name="Martin F."/>
            <person name="Cullen D."/>
            <person name="Hibbett D.S."/>
            <person name="Grigoriev I.V."/>
        </authorList>
    </citation>
    <scope>NUCLEOTIDE SEQUENCE [LARGE SCALE GENOMIC DNA]</scope>
    <source>
        <strain evidence="2">MUCL 33604</strain>
    </source>
</reference>
<dbReference type="InterPro" id="IPR041078">
    <property type="entry name" value="Plavaka"/>
</dbReference>
<gene>
    <name evidence="1" type="ORF">JAAARDRAFT_92313</name>
</gene>
<evidence type="ECO:0000313" key="1">
    <source>
        <dbReference type="EMBL" id="KDQ52144.1"/>
    </source>
</evidence>
<organism evidence="1 2">
    <name type="scientific">Jaapia argillacea MUCL 33604</name>
    <dbReference type="NCBI Taxonomy" id="933084"/>
    <lineage>
        <taxon>Eukaryota</taxon>
        <taxon>Fungi</taxon>
        <taxon>Dikarya</taxon>
        <taxon>Basidiomycota</taxon>
        <taxon>Agaricomycotina</taxon>
        <taxon>Agaricomycetes</taxon>
        <taxon>Agaricomycetidae</taxon>
        <taxon>Jaapiales</taxon>
        <taxon>Jaapiaceae</taxon>
        <taxon>Jaapia</taxon>
    </lineage>
</organism>
<accession>A0A067PBK1</accession>